<keyword evidence="4" id="KW-0349">Heme</keyword>
<keyword evidence="3" id="KW-0325">Glycoprotein</keyword>
<dbReference type="Proteomes" id="UP000507470">
    <property type="component" value="Unassembled WGS sequence"/>
</dbReference>
<sequence length="279" mass="31231">MTLTKLNFSYYYMNNISSKIQENVSIVCDADAKYRTIDGSCNNLNNPGFGKANTLFERFVDGNGNKIFDYADGKDNIPNSVIHIDFCFPLEIPGNDKVLAPGCLKFVRATPRMDADGAHRYGHSQLTNKQRFVDEGCNTVTVNYLKDTFESPRLVQQNNGANIPFLARHLACTASNKIDNFITDGMHNFLLRLPEAPESDIVARNIQRGRDQGVSGYNTWRELCGLQPIKSFNKFGSEPNDVNLFIGAMLEKAAGFNVGPTFQCLLGIQYQRIKCGDRF</sequence>
<dbReference type="Pfam" id="PF03098">
    <property type="entry name" value="An_peroxidase"/>
    <property type="match status" value="2"/>
</dbReference>
<evidence type="ECO:0000256" key="4">
    <source>
        <dbReference type="PIRSR" id="PIRSR619791-2"/>
    </source>
</evidence>
<evidence type="ECO:0000256" key="1">
    <source>
        <dbReference type="ARBA" id="ARBA00004613"/>
    </source>
</evidence>
<keyword evidence="4" id="KW-0408">Iron</keyword>
<dbReference type="SUPFAM" id="SSF48113">
    <property type="entry name" value="Heme-dependent peroxidases"/>
    <property type="match status" value="2"/>
</dbReference>
<evidence type="ECO:0000256" key="3">
    <source>
        <dbReference type="ARBA" id="ARBA00023180"/>
    </source>
</evidence>
<dbReference type="EMBL" id="CACVKT020003477">
    <property type="protein sequence ID" value="CAC5384054.1"/>
    <property type="molecule type" value="Genomic_DNA"/>
</dbReference>
<name>A0A6J8BMJ0_MYTCO</name>
<dbReference type="GO" id="GO:0020037">
    <property type="term" value="F:heme binding"/>
    <property type="evidence" value="ECO:0007669"/>
    <property type="project" value="InterPro"/>
</dbReference>
<comment type="subcellular location">
    <subcellularLocation>
        <location evidence="1">Secreted</location>
    </subcellularLocation>
</comment>
<dbReference type="GO" id="GO:0005576">
    <property type="term" value="C:extracellular region"/>
    <property type="evidence" value="ECO:0007669"/>
    <property type="project" value="UniProtKB-SubCell"/>
</dbReference>
<protein>
    <submittedName>
        <fullName evidence="5">PXDN</fullName>
        <ecNumber evidence="5">1.11.1.7</ecNumber>
    </submittedName>
</protein>
<dbReference type="InterPro" id="IPR010255">
    <property type="entry name" value="Haem_peroxidase_sf"/>
</dbReference>
<dbReference type="PANTHER" id="PTHR11475:SF4">
    <property type="entry name" value="CHORION PEROXIDASE"/>
    <property type="match status" value="1"/>
</dbReference>
<keyword evidence="6" id="KW-1185">Reference proteome</keyword>
<dbReference type="GO" id="GO:0046872">
    <property type="term" value="F:metal ion binding"/>
    <property type="evidence" value="ECO:0007669"/>
    <property type="project" value="UniProtKB-KW"/>
</dbReference>
<dbReference type="PROSITE" id="PS50292">
    <property type="entry name" value="PEROXIDASE_3"/>
    <property type="match status" value="1"/>
</dbReference>
<keyword evidence="5" id="KW-0560">Oxidoreductase</keyword>
<keyword evidence="4" id="KW-0479">Metal-binding</keyword>
<keyword evidence="2" id="KW-0964">Secreted</keyword>
<dbReference type="GO" id="GO:0140825">
    <property type="term" value="F:lactoperoxidase activity"/>
    <property type="evidence" value="ECO:0007669"/>
    <property type="project" value="UniProtKB-EC"/>
</dbReference>
<keyword evidence="5" id="KW-0575">Peroxidase</keyword>
<gene>
    <name evidence="5" type="ORF">MCOR_19736</name>
</gene>
<evidence type="ECO:0000313" key="6">
    <source>
        <dbReference type="Proteomes" id="UP000507470"/>
    </source>
</evidence>
<dbReference type="InterPro" id="IPR019791">
    <property type="entry name" value="Haem_peroxidase_animal"/>
</dbReference>
<dbReference type="Gene3D" id="1.10.640.10">
    <property type="entry name" value="Haem peroxidase domain superfamily, animal type"/>
    <property type="match status" value="2"/>
</dbReference>
<evidence type="ECO:0000256" key="2">
    <source>
        <dbReference type="ARBA" id="ARBA00022525"/>
    </source>
</evidence>
<dbReference type="PANTHER" id="PTHR11475">
    <property type="entry name" value="OXIDASE/PEROXIDASE"/>
    <property type="match status" value="1"/>
</dbReference>
<dbReference type="AlphaFoldDB" id="A0A6J8BMJ0"/>
<feature type="binding site" description="axial binding residue" evidence="4">
    <location>
        <position position="123"/>
    </location>
    <ligand>
        <name>heme b</name>
        <dbReference type="ChEBI" id="CHEBI:60344"/>
    </ligand>
    <ligandPart>
        <name>Fe</name>
        <dbReference type="ChEBI" id="CHEBI:18248"/>
    </ligandPart>
</feature>
<dbReference type="OrthoDB" id="823504at2759"/>
<dbReference type="InterPro" id="IPR037120">
    <property type="entry name" value="Haem_peroxidase_sf_animal"/>
</dbReference>
<evidence type="ECO:0000313" key="5">
    <source>
        <dbReference type="EMBL" id="CAC5384054.1"/>
    </source>
</evidence>
<organism evidence="5 6">
    <name type="scientific">Mytilus coruscus</name>
    <name type="common">Sea mussel</name>
    <dbReference type="NCBI Taxonomy" id="42192"/>
    <lineage>
        <taxon>Eukaryota</taxon>
        <taxon>Metazoa</taxon>
        <taxon>Spiralia</taxon>
        <taxon>Lophotrochozoa</taxon>
        <taxon>Mollusca</taxon>
        <taxon>Bivalvia</taxon>
        <taxon>Autobranchia</taxon>
        <taxon>Pteriomorphia</taxon>
        <taxon>Mytilida</taxon>
        <taxon>Mytiloidea</taxon>
        <taxon>Mytilidae</taxon>
        <taxon>Mytilinae</taxon>
        <taxon>Mytilus</taxon>
    </lineage>
</organism>
<proteinExistence type="predicted"/>
<dbReference type="EC" id="1.11.1.7" evidence="5"/>
<accession>A0A6J8BMJ0</accession>
<dbReference type="GO" id="GO:0006979">
    <property type="term" value="P:response to oxidative stress"/>
    <property type="evidence" value="ECO:0007669"/>
    <property type="project" value="InterPro"/>
</dbReference>
<reference evidence="5 6" key="1">
    <citation type="submission" date="2020-06" db="EMBL/GenBank/DDBJ databases">
        <authorList>
            <person name="Li R."/>
            <person name="Bekaert M."/>
        </authorList>
    </citation>
    <scope>NUCLEOTIDE SEQUENCE [LARGE SCALE GENOMIC DNA]</scope>
    <source>
        <strain evidence="6">wild</strain>
    </source>
</reference>